<feature type="domain" description="Two component regulator three Y" evidence="4">
    <location>
        <begin position="692"/>
        <end position="751"/>
    </location>
</feature>
<reference evidence="5 6" key="1">
    <citation type="submission" date="2021-03" db="EMBL/GenBank/DDBJ databases">
        <title>novel species isolated from a fishpond in China.</title>
        <authorList>
            <person name="Lu H."/>
            <person name="Cai Z."/>
        </authorList>
    </citation>
    <scope>NUCLEOTIDE SEQUENCE [LARGE SCALE GENOMIC DNA]</scope>
    <source>
        <strain evidence="5 6">YJ13C</strain>
    </source>
</reference>
<keyword evidence="1" id="KW-0597">Phosphoprotein</keyword>
<dbReference type="SUPFAM" id="SSF63829">
    <property type="entry name" value="Calcium-dependent phosphotriesterase"/>
    <property type="match status" value="2"/>
</dbReference>
<feature type="transmembrane region" description="Helical" evidence="2">
    <location>
        <begin position="759"/>
        <end position="781"/>
    </location>
</feature>
<keyword evidence="2" id="KW-0812">Transmembrane</keyword>
<dbReference type="PANTHER" id="PTHR43547">
    <property type="entry name" value="TWO-COMPONENT HISTIDINE KINASE"/>
    <property type="match status" value="1"/>
</dbReference>
<gene>
    <name evidence="5" type="ORF">J0A69_16140</name>
</gene>
<dbReference type="Gene3D" id="2.130.10.10">
    <property type="entry name" value="YVTN repeat-like/Quinoprotein amine dehydrogenase"/>
    <property type="match status" value="3"/>
</dbReference>
<keyword evidence="3" id="KW-0732">Signal</keyword>
<dbReference type="Proteomes" id="UP000664480">
    <property type="component" value="Unassembled WGS sequence"/>
</dbReference>
<evidence type="ECO:0000256" key="1">
    <source>
        <dbReference type="ARBA" id="ARBA00022553"/>
    </source>
</evidence>
<keyword evidence="2" id="KW-1133">Transmembrane helix</keyword>
<evidence type="ECO:0000256" key="3">
    <source>
        <dbReference type="SAM" id="SignalP"/>
    </source>
</evidence>
<dbReference type="Pfam" id="PF07495">
    <property type="entry name" value="Y_Y_Y"/>
    <property type="match status" value="1"/>
</dbReference>
<protein>
    <recommendedName>
        <fullName evidence="4">Two component regulator three Y domain-containing protein</fullName>
    </recommendedName>
</protein>
<accession>A0ABS3CLC1</accession>
<keyword evidence="6" id="KW-1185">Reference proteome</keyword>
<feature type="signal peptide" evidence="3">
    <location>
        <begin position="1"/>
        <end position="19"/>
    </location>
</feature>
<organism evidence="5 6">
    <name type="scientific">Algoriphagus pacificus</name>
    <dbReference type="NCBI Taxonomy" id="2811234"/>
    <lineage>
        <taxon>Bacteria</taxon>
        <taxon>Pseudomonadati</taxon>
        <taxon>Bacteroidota</taxon>
        <taxon>Cytophagia</taxon>
        <taxon>Cytophagales</taxon>
        <taxon>Cyclobacteriaceae</taxon>
        <taxon>Algoriphagus</taxon>
    </lineage>
</organism>
<dbReference type="Gene3D" id="2.60.40.10">
    <property type="entry name" value="Immunoglobulins"/>
    <property type="match status" value="1"/>
</dbReference>
<dbReference type="EMBL" id="JAFKCU010000003">
    <property type="protein sequence ID" value="MBN7816976.1"/>
    <property type="molecule type" value="Genomic_DNA"/>
</dbReference>
<keyword evidence="2" id="KW-0472">Membrane</keyword>
<dbReference type="InterPro" id="IPR015943">
    <property type="entry name" value="WD40/YVTN_repeat-like_dom_sf"/>
</dbReference>
<name>A0ABS3CLC1_9BACT</name>
<comment type="caution">
    <text evidence="5">The sequence shown here is derived from an EMBL/GenBank/DDBJ whole genome shotgun (WGS) entry which is preliminary data.</text>
</comment>
<evidence type="ECO:0000259" key="4">
    <source>
        <dbReference type="Pfam" id="PF07495"/>
    </source>
</evidence>
<dbReference type="Pfam" id="PF07494">
    <property type="entry name" value="Reg_prop"/>
    <property type="match status" value="2"/>
</dbReference>
<evidence type="ECO:0000313" key="6">
    <source>
        <dbReference type="Proteomes" id="UP000664480"/>
    </source>
</evidence>
<evidence type="ECO:0000256" key="2">
    <source>
        <dbReference type="SAM" id="Phobius"/>
    </source>
</evidence>
<evidence type="ECO:0000313" key="5">
    <source>
        <dbReference type="EMBL" id="MBN7816976.1"/>
    </source>
</evidence>
<proteinExistence type="predicted"/>
<dbReference type="RefSeq" id="WP_206587626.1">
    <property type="nucleotide sequence ID" value="NZ_JAFKCU010000003.1"/>
</dbReference>
<dbReference type="InterPro" id="IPR011110">
    <property type="entry name" value="Reg_prop"/>
</dbReference>
<dbReference type="InterPro" id="IPR011123">
    <property type="entry name" value="Y_Y_Y"/>
</dbReference>
<dbReference type="PANTHER" id="PTHR43547:SF2">
    <property type="entry name" value="HYBRID SIGNAL TRANSDUCTION HISTIDINE KINASE C"/>
    <property type="match status" value="1"/>
</dbReference>
<feature type="chain" id="PRO_5045048621" description="Two component regulator three Y domain-containing protein" evidence="3">
    <location>
        <begin position="20"/>
        <end position="892"/>
    </location>
</feature>
<sequence length="892" mass="102014">MTKVSLKFFCYLLFLFLFAKQPVFSQSGPSTSFENPEVAQNYVMEIWNNSKGLPQNAVFAMEMDNFGYLWTATEEGLARFDGKILTVFDQDRNPEMLEQTYYNFFKTAEGIWAAGDRSIALLNKNIKTVIDCSEITDNALIRAIAENGNGGLLIGNQKGQIFSLDNGTFTALPFWNPDVPLEIFGFYQLKTSILLVGTSKGIYELNQQTSQVKLVTRKDFSALKIFGNSNRIYVYADDEGIFQLDEDYRLENIHSFKQSNMIYPPSLIVDSENSIWASSIESGLIKLTDGNTTQVYYPELQTYTVRKIIKEKENLYLGTLGKGFAIVKPAKIKQLNREVLKEKNIKPIYQTSDSSIWIGTKSDGIYRLKNGKINSWKDSDGLLQNRVNTIGSANRKVYVGSIAGVSIIDQQKGQIIGYLTKENGLQSNYVYAIFRDSKNWLWILTRAGGIHYIDEKGSFHQVELPERYSRTSFISIMELDNKQVLIGSVNEGFFRFENEQLIENQSLPLPMSENLIYSMYEDDAGDLWFATHGGIVLYQRGEFKILKKQNGLKSRSVFSIIADDKSGIWTTNNFGVQYFPNSELEKFKNNTEKDFFIGNNYYDDSHGMPNSETNGLIFPSALKDYSGEIWIPTVEGVGIIQSSSLKDEESKDFLFTWDYVQVGGQKIDIENEIVIPKGERIFQVTFSLIDIESPDRYSFFYRISKTSEEWHPINENRLLNFTGLKPGNYTLQVKVLTHGKIEQIYSLPIQVKATLFESLAFKILVLIAIGILFYFIVKYYYTIRMKRKLESMVNQRTAELSNANGKLKKALSEIERKNKVLIDITWHQSHLVRAPLTKAMGISQLLSQNIDFQEIDLSKDELEQELLKTLEQLDQIVRNTHSMSENIKNNEN</sequence>
<dbReference type="InterPro" id="IPR013783">
    <property type="entry name" value="Ig-like_fold"/>
</dbReference>